<keyword evidence="3" id="KW-0520">NAD</keyword>
<proteinExistence type="inferred from homology"/>
<evidence type="ECO:0000256" key="3">
    <source>
        <dbReference type="ARBA" id="ARBA00023027"/>
    </source>
</evidence>
<dbReference type="Proteomes" id="UP000192366">
    <property type="component" value="Unassembled WGS sequence"/>
</dbReference>
<accession>A0A1W9YZL2</accession>
<dbReference type="PRINTS" id="PR00081">
    <property type="entry name" value="GDHRDH"/>
</dbReference>
<dbReference type="AlphaFoldDB" id="A0A1W9YZL2"/>
<keyword evidence="8" id="KW-1185">Reference proteome</keyword>
<evidence type="ECO:0000256" key="1">
    <source>
        <dbReference type="ARBA" id="ARBA00006484"/>
    </source>
</evidence>
<dbReference type="CDD" id="cd05233">
    <property type="entry name" value="SDR_c"/>
    <property type="match status" value="1"/>
</dbReference>
<dbReference type="OrthoDB" id="210852at2"/>
<keyword evidence="2" id="KW-0560">Oxidoreductase</keyword>
<reference evidence="7 8" key="1">
    <citation type="submission" date="2017-02" db="EMBL/GenBank/DDBJ databases">
        <title>The new phylogeny of genus Mycobacterium.</title>
        <authorList>
            <person name="Tortoli E."/>
            <person name="Trovato A."/>
            <person name="Cirillo D.M."/>
        </authorList>
    </citation>
    <scope>NUCLEOTIDE SEQUENCE [LARGE SCALE GENOMIC DNA]</scope>
    <source>
        <strain evidence="7 8">DSM 45578</strain>
    </source>
</reference>
<dbReference type="InterPro" id="IPR036291">
    <property type="entry name" value="NAD(P)-bd_dom_sf"/>
</dbReference>
<keyword evidence="4" id="KW-0443">Lipid metabolism</keyword>
<gene>
    <name evidence="7" type="ORF">BST17_10000</name>
</gene>
<keyword evidence="5" id="KW-0753">Steroid metabolism</keyword>
<dbReference type="PANTHER" id="PTHR43180:SF28">
    <property type="entry name" value="NAD(P)-BINDING ROSSMANN-FOLD SUPERFAMILY PROTEIN"/>
    <property type="match status" value="1"/>
</dbReference>
<dbReference type="Gene3D" id="3.40.50.720">
    <property type="entry name" value="NAD(P)-binding Rossmann-like Domain"/>
    <property type="match status" value="1"/>
</dbReference>
<comment type="caution">
    <text evidence="7">The sequence shown here is derived from an EMBL/GenBank/DDBJ whole genome shotgun (WGS) entry which is preliminary data.</text>
</comment>
<dbReference type="PANTHER" id="PTHR43180">
    <property type="entry name" value="3-OXOACYL-(ACYL-CARRIER-PROTEIN) REDUCTASE (AFU_ORTHOLOGUE AFUA_6G11210)"/>
    <property type="match status" value="1"/>
</dbReference>
<evidence type="ECO:0000256" key="4">
    <source>
        <dbReference type="ARBA" id="ARBA00023098"/>
    </source>
</evidence>
<dbReference type="Pfam" id="PF00106">
    <property type="entry name" value="adh_short"/>
    <property type="match status" value="1"/>
</dbReference>
<protein>
    <submittedName>
        <fullName evidence="7">Dehydrogenase</fullName>
    </submittedName>
</protein>
<evidence type="ECO:0000256" key="6">
    <source>
        <dbReference type="RuleBase" id="RU000363"/>
    </source>
</evidence>
<dbReference type="STRING" id="564198.BST17_10000"/>
<comment type="similarity">
    <text evidence="1 6">Belongs to the short-chain dehydrogenases/reductases (SDR) family.</text>
</comment>
<dbReference type="PROSITE" id="PS00061">
    <property type="entry name" value="ADH_SHORT"/>
    <property type="match status" value="1"/>
</dbReference>
<dbReference type="PRINTS" id="PR00080">
    <property type="entry name" value="SDRFAMILY"/>
</dbReference>
<sequence length="271" mass="27188">MQIEGSVVVITGAGSGIGRALAAAFATAGASVVAADIDAQAAAQTAAGIGERAVGVGVDAATVDGIATLLDTARSAFGPVDIFVANAGIIGAPELGSDADWDRVLEVNLRAHIRAADALIPEWTARGRGYFVSVASAAGLLTQIGAAGYAVTKHAAVGFAEWLAITHGDNGIGVTVVCPMGVATPLLEAITDSADATARVAAASITTAGAVLSAEDVAAATLDGVSADRFLVLPHPGVLDMYRGKGADYDRWIAGMRRYQRALQASSTTTD</sequence>
<dbReference type="SUPFAM" id="SSF51735">
    <property type="entry name" value="NAD(P)-binding Rossmann-fold domains"/>
    <property type="match status" value="1"/>
</dbReference>
<organism evidence="7 8">
    <name type="scientific">Mycolicibacterium bacteremicum</name>
    <name type="common">Mycobacterium bacteremicum</name>
    <dbReference type="NCBI Taxonomy" id="564198"/>
    <lineage>
        <taxon>Bacteria</taxon>
        <taxon>Bacillati</taxon>
        <taxon>Actinomycetota</taxon>
        <taxon>Actinomycetes</taxon>
        <taxon>Mycobacteriales</taxon>
        <taxon>Mycobacteriaceae</taxon>
        <taxon>Mycolicibacterium</taxon>
    </lineage>
</organism>
<name>A0A1W9YZL2_MYCBA</name>
<dbReference type="RefSeq" id="WP_083057500.1">
    <property type="nucleotide sequence ID" value="NZ_JACKVM010000014.1"/>
</dbReference>
<dbReference type="InterPro" id="IPR002347">
    <property type="entry name" value="SDR_fam"/>
</dbReference>
<dbReference type="EMBL" id="MVHJ01000006">
    <property type="protein sequence ID" value="ORA05511.1"/>
    <property type="molecule type" value="Genomic_DNA"/>
</dbReference>
<evidence type="ECO:0000256" key="5">
    <source>
        <dbReference type="ARBA" id="ARBA00023221"/>
    </source>
</evidence>
<dbReference type="InterPro" id="IPR020904">
    <property type="entry name" value="Sc_DH/Rdtase_CS"/>
</dbReference>
<evidence type="ECO:0000256" key="2">
    <source>
        <dbReference type="ARBA" id="ARBA00023002"/>
    </source>
</evidence>
<dbReference type="GO" id="GO:0008202">
    <property type="term" value="P:steroid metabolic process"/>
    <property type="evidence" value="ECO:0007669"/>
    <property type="project" value="UniProtKB-KW"/>
</dbReference>
<evidence type="ECO:0000313" key="8">
    <source>
        <dbReference type="Proteomes" id="UP000192366"/>
    </source>
</evidence>
<dbReference type="GO" id="GO:0016491">
    <property type="term" value="F:oxidoreductase activity"/>
    <property type="evidence" value="ECO:0007669"/>
    <property type="project" value="UniProtKB-KW"/>
</dbReference>
<evidence type="ECO:0000313" key="7">
    <source>
        <dbReference type="EMBL" id="ORA05511.1"/>
    </source>
</evidence>